<dbReference type="OrthoDB" id="2143914at2759"/>
<keyword evidence="2" id="KW-0677">Repeat</keyword>
<dbReference type="FunFam" id="1.10.10.60:FF:000351">
    <property type="entry name" value="Transcription factor GAMYB"/>
    <property type="match status" value="1"/>
</dbReference>
<evidence type="ECO:0000256" key="3">
    <source>
        <dbReference type="ARBA" id="ARBA00023015"/>
    </source>
</evidence>
<dbReference type="SMART" id="SM00717">
    <property type="entry name" value="SANT"/>
    <property type="match status" value="2"/>
</dbReference>
<keyword evidence="10" id="KW-1185">Reference proteome</keyword>
<dbReference type="FunFam" id="1.10.10.60:FF:000060">
    <property type="entry name" value="MYB transcription factor"/>
    <property type="match status" value="1"/>
</dbReference>
<dbReference type="InterPro" id="IPR001005">
    <property type="entry name" value="SANT/Myb"/>
</dbReference>
<proteinExistence type="predicted"/>
<dbReference type="PROSITE" id="PS50090">
    <property type="entry name" value="MYB_LIKE"/>
    <property type="match status" value="2"/>
</dbReference>
<dbReference type="SUPFAM" id="SSF46689">
    <property type="entry name" value="Homeodomain-like"/>
    <property type="match status" value="1"/>
</dbReference>
<organism evidence="10 11">
    <name type="scientific">Momordica charantia</name>
    <name type="common">Bitter gourd</name>
    <name type="synonym">Balsam pear</name>
    <dbReference type="NCBI Taxonomy" id="3673"/>
    <lineage>
        <taxon>Eukaryota</taxon>
        <taxon>Viridiplantae</taxon>
        <taxon>Streptophyta</taxon>
        <taxon>Embryophyta</taxon>
        <taxon>Tracheophyta</taxon>
        <taxon>Spermatophyta</taxon>
        <taxon>Magnoliopsida</taxon>
        <taxon>eudicotyledons</taxon>
        <taxon>Gunneridae</taxon>
        <taxon>Pentapetalae</taxon>
        <taxon>rosids</taxon>
        <taxon>fabids</taxon>
        <taxon>Cucurbitales</taxon>
        <taxon>Cucurbitaceae</taxon>
        <taxon>Momordiceae</taxon>
        <taxon>Momordica</taxon>
    </lineage>
</organism>
<evidence type="ECO:0000256" key="5">
    <source>
        <dbReference type="ARBA" id="ARBA00023163"/>
    </source>
</evidence>
<protein>
    <submittedName>
        <fullName evidence="11">Transcription factor DUO1</fullName>
    </submittedName>
</protein>
<dbReference type="InterPro" id="IPR017930">
    <property type="entry name" value="Myb_dom"/>
</dbReference>
<dbReference type="InterPro" id="IPR053106">
    <property type="entry name" value="Plant_Male-Germline_Reg_TFs"/>
</dbReference>
<feature type="domain" description="HTH myb-type" evidence="9">
    <location>
        <begin position="8"/>
        <end position="56"/>
    </location>
</feature>
<comment type="subcellular location">
    <subcellularLocation>
        <location evidence="1">Nucleus</location>
    </subcellularLocation>
</comment>
<accession>A0A6J1DIB8</accession>
<dbReference type="GeneID" id="111020746"/>
<dbReference type="PROSITE" id="PS51294">
    <property type="entry name" value="HTH_MYB"/>
    <property type="match status" value="2"/>
</dbReference>
<feature type="region of interest" description="Disordered" evidence="7">
    <location>
        <begin position="120"/>
        <end position="162"/>
    </location>
</feature>
<evidence type="ECO:0000259" key="9">
    <source>
        <dbReference type="PROSITE" id="PS51294"/>
    </source>
</evidence>
<dbReference type="GO" id="GO:0003677">
    <property type="term" value="F:DNA binding"/>
    <property type="evidence" value="ECO:0007669"/>
    <property type="project" value="UniProtKB-KW"/>
</dbReference>
<dbReference type="KEGG" id="mcha:111020746"/>
<evidence type="ECO:0000313" key="11">
    <source>
        <dbReference type="RefSeq" id="XP_022153189.1"/>
    </source>
</evidence>
<evidence type="ECO:0000256" key="6">
    <source>
        <dbReference type="ARBA" id="ARBA00023242"/>
    </source>
</evidence>
<dbReference type="CDD" id="cd00167">
    <property type="entry name" value="SANT"/>
    <property type="match status" value="2"/>
</dbReference>
<feature type="compositionally biased region" description="Polar residues" evidence="7">
    <location>
        <begin position="120"/>
        <end position="129"/>
    </location>
</feature>
<evidence type="ECO:0000256" key="1">
    <source>
        <dbReference type="ARBA" id="ARBA00004123"/>
    </source>
</evidence>
<evidence type="ECO:0000256" key="7">
    <source>
        <dbReference type="SAM" id="MobiDB-lite"/>
    </source>
</evidence>
<name>A0A6J1DIB8_MOMCH</name>
<dbReference type="GO" id="GO:0005634">
    <property type="term" value="C:nucleus"/>
    <property type="evidence" value="ECO:0007669"/>
    <property type="project" value="UniProtKB-SubCell"/>
</dbReference>
<evidence type="ECO:0000256" key="2">
    <source>
        <dbReference type="ARBA" id="ARBA00022737"/>
    </source>
</evidence>
<keyword evidence="5" id="KW-0804">Transcription</keyword>
<dbReference type="Gene3D" id="1.10.10.60">
    <property type="entry name" value="Homeodomain-like"/>
    <property type="match status" value="2"/>
</dbReference>
<dbReference type="AlphaFoldDB" id="A0A6J1DIB8"/>
<feature type="domain" description="Myb-like" evidence="8">
    <location>
        <begin position="69"/>
        <end position="112"/>
    </location>
</feature>
<evidence type="ECO:0000259" key="8">
    <source>
        <dbReference type="PROSITE" id="PS50090"/>
    </source>
</evidence>
<dbReference type="PANTHER" id="PTHR47996">
    <property type="entry name" value="TRANSCRIPTION FACTOR DUO1"/>
    <property type="match status" value="1"/>
</dbReference>
<feature type="domain" description="HTH myb-type" evidence="9">
    <location>
        <begin position="61"/>
        <end position="116"/>
    </location>
</feature>
<feature type="domain" description="Myb-like" evidence="8">
    <location>
        <begin position="8"/>
        <end position="60"/>
    </location>
</feature>
<dbReference type="Proteomes" id="UP000504603">
    <property type="component" value="Unplaced"/>
</dbReference>
<keyword evidence="4" id="KW-0238">DNA-binding</keyword>
<keyword evidence="6" id="KW-0539">Nucleus</keyword>
<keyword evidence="3" id="KW-0805">Transcription regulation</keyword>
<sequence>MEERVSEEEVIRKGPWKLEEDEVLLNHVKRFGPRDWSSIRSKGLLQRTGKSCRLRWVNKLRPNLKNGCKFTAEEERVVIELQARFGNKWAKIATYLPGRTDNDVKNFWSSRQKRLARLLQSSTTPSKLQRSTKKEKPVDSNAPSMEVQKLSSASEGESSSRPMSCSSSCCAENAAPVNIFCPWPDPYSSKFLGFGTNFLQPEFTPFQTIKSEPQTEFSSTLHTQPLDDDSTFLSQRLHGPGFFDDFLEPLDVSPLENEVQFPLGQPFFEPIGCCPSHDVEREKVDNPESFFSEFPADIFDRIEPLPSSPEN</sequence>
<reference evidence="11" key="1">
    <citation type="submission" date="2025-08" db="UniProtKB">
        <authorList>
            <consortium name="RefSeq"/>
        </authorList>
    </citation>
    <scope>IDENTIFICATION</scope>
    <source>
        <strain evidence="11">OHB3-1</strain>
    </source>
</reference>
<evidence type="ECO:0000256" key="4">
    <source>
        <dbReference type="ARBA" id="ARBA00023125"/>
    </source>
</evidence>
<evidence type="ECO:0000313" key="10">
    <source>
        <dbReference type="Proteomes" id="UP000504603"/>
    </source>
</evidence>
<dbReference type="RefSeq" id="XP_022153189.1">
    <property type="nucleotide sequence ID" value="XM_022297497.1"/>
</dbReference>
<dbReference type="Pfam" id="PF00249">
    <property type="entry name" value="Myb_DNA-binding"/>
    <property type="match status" value="2"/>
</dbReference>
<dbReference type="InterPro" id="IPR009057">
    <property type="entry name" value="Homeodomain-like_sf"/>
</dbReference>
<dbReference type="PANTHER" id="PTHR47996:SF3">
    <property type="entry name" value="TRANSCRIPTION FACTOR DUO1"/>
    <property type="match status" value="1"/>
</dbReference>
<feature type="compositionally biased region" description="Low complexity" evidence="7">
    <location>
        <begin position="151"/>
        <end position="162"/>
    </location>
</feature>
<gene>
    <name evidence="11" type="primary">LOC111020746</name>
</gene>